<evidence type="ECO:0008006" key="3">
    <source>
        <dbReference type="Google" id="ProtNLM"/>
    </source>
</evidence>
<dbReference type="SUPFAM" id="SSF56112">
    <property type="entry name" value="Protein kinase-like (PK-like)"/>
    <property type="match status" value="1"/>
</dbReference>
<protein>
    <recommendedName>
        <fullName evidence="3">Aminoglycoside phosphotransferase domain-containing protein</fullName>
    </recommendedName>
</protein>
<dbReference type="InterPro" id="IPR011009">
    <property type="entry name" value="Kinase-like_dom_sf"/>
</dbReference>
<reference evidence="2" key="1">
    <citation type="journal article" date="2019" name="Int. J. Syst. Evol. Microbiol.">
        <title>The Global Catalogue of Microorganisms (GCM) 10K type strain sequencing project: providing services to taxonomists for standard genome sequencing and annotation.</title>
        <authorList>
            <consortium name="The Broad Institute Genomics Platform"/>
            <consortium name="The Broad Institute Genome Sequencing Center for Infectious Disease"/>
            <person name="Wu L."/>
            <person name="Ma J."/>
        </authorList>
    </citation>
    <scope>NUCLEOTIDE SEQUENCE [LARGE SCALE GENOMIC DNA]</scope>
    <source>
        <strain evidence="2">JCM 17326</strain>
    </source>
</reference>
<keyword evidence="2" id="KW-1185">Reference proteome</keyword>
<dbReference type="Proteomes" id="UP001500630">
    <property type="component" value="Unassembled WGS sequence"/>
</dbReference>
<sequence length="209" mass="22245">MTSGHAVRVAVSLAQEHGITVREPVVLNDSFNLRIHLRPAPIVARVPTVTALGRERPEQALLRELQVVSFLYGLGAPVVPPSALLPPGPHVRDGVAVSFHAYAEHDPAYAVTPDAAGKVLAELHAGLREFPGELRYLGPVLDEPVRLLELLDGEVEPDALAGCETRTRSWSRGSAGLPRAGRRPSMGTRIRAICSPPPPGCCGTTSRSA</sequence>
<evidence type="ECO:0000313" key="1">
    <source>
        <dbReference type="EMBL" id="GAA3581694.1"/>
    </source>
</evidence>
<gene>
    <name evidence="1" type="ORF">GCM10022419_074100</name>
</gene>
<evidence type="ECO:0000313" key="2">
    <source>
        <dbReference type="Proteomes" id="UP001500630"/>
    </source>
</evidence>
<accession>A0ABP6YG63</accession>
<name>A0ABP6YG63_9ACTN</name>
<proteinExistence type="predicted"/>
<dbReference type="EMBL" id="BAABDQ010000019">
    <property type="protein sequence ID" value="GAA3581694.1"/>
    <property type="molecule type" value="Genomic_DNA"/>
</dbReference>
<organism evidence="1 2">
    <name type="scientific">Nonomuraea rosea</name>
    <dbReference type="NCBI Taxonomy" id="638574"/>
    <lineage>
        <taxon>Bacteria</taxon>
        <taxon>Bacillati</taxon>
        <taxon>Actinomycetota</taxon>
        <taxon>Actinomycetes</taxon>
        <taxon>Streptosporangiales</taxon>
        <taxon>Streptosporangiaceae</taxon>
        <taxon>Nonomuraea</taxon>
    </lineage>
</organism>
<comment type="caution">
    <text evidence="1">The sequence shown here is derived from an EMBL/GenBank/DDBJ whole genome shotgun (WGS) entry which is preliminary data.</text>
</comment>